<comment type="caution">
    <text evidence="2">The sequence shown here is derived from an EMBL/GenBank/DDBJ whole genome shotgun (WGS) entry which is preliminary data.</text>
</comment>
<sequence>MSLRRDASRSGLRGRGAGSNHPKGQPAMQVVDPVELVTHADLVLMEQRLKDMLTEALAKF</sequence>
<evidence type="ECO:0000313" key="2">
    <source>
        <dbReference type="EMBL" id="TYK06482.1"/>
    </source>
</evidence>
<gene>
    <name evidence="2" type="ORF">E5676_scaffold70G00060</name>
</gene>
<dbReference type="Proteomes" id="UP000321947">
    <property type="component" value="Unassembled WGS sequence"/>
</dbReference>
<name>A0A5D3C5F9_CUCMM</name>
<feature type="region of interest" description="Disordered" evidence="1">
    <location>
        <begin position="1"/>
        <end position="29"/>
    </location>
</feature>
<evidence type="ECO:0008006" key="4">
    <source>
        <dbReference type="Google" id="ProtNLM"/>
    </source>
</evidence>
<protein>
    <recommendedName>
        <fullName evidence="4">Gag protease polyprotein</fullName>
    </recommendedName>
</protein>
<proteinExistence type="predicted"/>
<reference evidence="2 3" key="1">
    <citation type="submission" date="2019-08" db="EMBL/GenBank/DDBJ databases">
        <title>Draft genome sequences of two oriental melons (Cucumis melo L. var makuwa).</title>
        <authorList>
            <person name="Kwon S.-Y."/>
        </authorList>
    </citation>
    <scope>NUCLEOTIDE SEQUENCE [LARGE SCALE GENOMIC DNA]</scope>
    <source>
        <strain evidence="3">cv. Chang Bougi</strain>
        <tissue evidence="2">Leaf</tissue>
    </source>
</reference>
<dbReference type="EMBL" id="SSTD01013523">
    <property type="protein sequence ID" value="TYK06482.1"/>
    <property type="molecule type" value="Genomic_DNA"/>
</dbReference>
<accession>A0A5D3C5F9</accession>
<evidence type="ECO:0000256" key="1">
    <source>
        <dbReference type="SAM" id="MobiDB-lite"/>
    </source>
</evidence>
<organism evidence="2 3">
    <name type="scientific">Cucumis melo var. makuwa</name>
    <name type="common">Oriental melon</name>
    <dbReference type="NCBI Taxonomy" id="1194695"/>
    <lineage>
        <taxon>Eukaryota</taxon>
        <taxon>Viridiplantae</taxon>
        <taxon>Streptophyta</taxon>
        <taxon>Embryophyta</taxon>
        <taxon>Tracheophyta</taxon>
        <taxon>Spermatophyta</taxon>
        <taxon>Magnoliopsida</taxon>
        <taxon>eudicotyledons</taxon>
        <taxon>Gunneridae</taxon>
        <taxon>Pentapetalae</taxon>
        <taxon>rosids</taxon>
        <taxon>fabids</taxon>
        <taxon>Cucurbitales</taxon>
        <taxon>Cucurbitaceae</taxon>
        <taxon>Benincaseae</taxon>
        <taxon>Cucumis</taxon>
    </lineage>
</organism>
<dbReference type="AlphaFoldDB" id="A0A5D3C5F9"/>
<evidence type="ECO:0000313" key="3">
    <source>
        <dbReference type="Proteomes" id="UP000321947"/>
    </source>
</evidence>